<sequence>MDNPESEGERLSGAKRHKRSSDISKGPRLAEDFGRRLTQACDNHEMCPPLNLGRLSWIQTQLDKRYGETVSTESVRKWLSGLGRPRHDKVEKLAELLKVDPSWLNFGTTPDDDMKRVGATQNAAVNLVSGIMLAQGVPVAIPDDNDPMGNAVNLYAVIGGRNLRIYATFGTVKGETVRFYAPIEFEHVNVVLVVPTESEMAFRLFHVLPSAISKYGHKRGGFIEMAGSIGTSVAVRDVDCPEIKHVKSAL</sequence>
<protein>
    <submittedName>
        <fullName evidence="3">Helix-turn-helix domain-containing protein</fullName>
    </submittedName>
</protein>
<evidence type="ECO:0000313" key="3">
    <source>
        <dbReference type="EMBL" id="MBO0904053.1"/>
    </source>
</evidence>
<feature type="domain" description="HTH cro/C1-type" evidence="2">
    <location>
        <begin position="70"/>
        <end position="104"/>
    </location>
</feature>
<dbReference type="InterPro" id="IPR001387">
    <property type="entry name" value="Cro/C1-type_HTH"/>
</dbReference>
<dbReference type="Proteomes" id="UP000664288">
    <property type="component" value="Unassembled WGS sequence"/>
</dbReference>
<feature type="region of interest" description="Disordered" evidence="1">
    <location>
        <begin position="1"/>
        <end position="29"/>
    </location>
</feature>
<gene>
    <name evidence="3" type="ORF">J1C47_10390</name>
</gene>
<dbReference type="Gene3D" id="1.10.260.40">
    <property type="entry name" value="lambda repressor-like DNA-binding domains"/>
    <property type="match status" value="1"/>
</dbReference>
<accession>A0ABS3J316</accession>
<dbReference type="Pfam" id="PF01381">
    <property type="entry name" value="HTH_3"/>
    <property type="match status" value="1"/>
</dbReference>
<dbReference type="PROSITE" id="PS50943">
    <property type="entry name" value="HTH_CROC1"/>
    <property type="match status" value="1"/>
</dbReference>
<reference evidence="3 4" key="1">
    <citation type="submission" date="2021-03" db="EMBL/GenBank/DDBJ databases">
        <title>Whole genome sequence of Jiella sp. MQZ13P-4.</title>
        <authorList>
            <person name="Tuo L."/>
        </authorList>
    </citation>
    <scope>NUCLEOTIDE SEQUENCE [LARGE SCALE GENOMIC DNA]</scope>
    <source>
        <strain evidence="3 4">MQZ13P-4</strain>
    </source>
</reference>
<proteinExistence type="predicted"/>
<evidence type="ECO:0000259" key="2">
    <source>
        <dbReference type="PROSITE" id="PS50943"/>
    </source>
</evidence>
<evidence type="ECO:0000313" key="4">
    <source>
        <dbReference type="Proteomes" id="UP000664288"/>
    </source>
</evidence>
<dbReference type="EMBL" id="JAFMPY010000009">
    <property type="protein sequence ID" value="MBO0904053.1"/>
    <property type="molecule type" value="Genomic_DNA"/>
</dbReference>
<dbReference type="InterPro" id="IPR010982">
    <property type="entry name" value="Lambda_DNA-bd_dom_sf"/>
</dbReference>
<evidence type="ECO:0000256" key="1">
    <source>
        <dbReference type="SAM" id="MobiDB-lite"/>
    </source>
</evidence>
<comment type="caution">
    <text evidence="3">The sequence shown here is derived from an EMBL/GenBank/DDBJ whole genome shotgun (WGS) entry which is preliminary data.</text>
</comment>
<keyword evidence="4" id="KW-1185">Reference proteome</keyword>
<name>A0ABS3J316_9HYPH</name>
<dbReference type="RefSeq" id="WP_207350702.1">
    <property type="nucleotide sequence ID" value="NZ_JAFMPY010000009.1"/>
</dbReference>
<organism evidence="3 4">
    <name type="scientific">Jiella sonneratiae</name>
    <dbReference type="NCBI Taxonomy" id="2816856"/>
    <lineage>
        <taxon>Bacteria</taxon>
        <taxon>Pseudomonadati</taxon>
        <taxon>Pseudomonadota</taxon>
        <taxon>Alphaproteobacteria</taxon>
        <taxon>Hyphomicrobiales</taxon>
        <taxon>Aurantimonadaceae</taxon>
        <taxon>Jiella</taxon>
    </lineage>
</organism>